<dbReference type="PANTHER" id="PTHR10151">
    <property type="entry name" value="ECTONUCLEOTIDE PYROPHOSPHATASE/PHOSPHODIESTERASE"/>
    <property type="match status" value="1"/>
</dbReference>
<sequence>MARLRTAILNVVGLSQRHLGEHTPNLQRLAERNAVAAVAPTLPAVTCSAQATYLTGELPSKHGIVANGWYDRELAEHLFWKQSNHLMQGPKLWDILRRDRPETTVAQLFWWFNMYADVNFAITPRPLYLADGGKHFDIHTTPLDLREMIKGDLGEFPFRQFWGPASGIESSLWIAKSAQWTEEKRSPDCSLVYLPHLDYCMMKLGPDHASILNELAAIDRVVGELIDFYESRGVQVVVLSEYGITPVSRPVHLNRLFRERGWLSIKDELGTETLDKGACRAFVIADHQCAHIYVPDASIISEVRTLLDNTPGVGEVLDAAGKARVGLDHPRSGDLVVFAEPDAWFTYYYWLDDARAPDFARTVDIHRKPGFDPVELFIDPAIVFPKLKLAGKLLRKKIGLRTLFDVIPLDASLVKGSHGHRPLDPLDWPLLIAPSNRLGGASITATDVHRCLVEVCQG</sequence>
<reference evidence="1" key="1">
    <citation type="journal article" date="2014" name="Int. J. Syst. Evol. Microbiol.">
        <title>Complete genome sequence of Corynebacterium casei LMG S-19264T (=DSM 44701T), isolated from a smear-ripened cheese.</title>
        <authorList>
            <consortium name="US DOE Joint Genome Institute (JGI-PGF)"/>
            <person name="Walter F."/>
            <person name="Albersmeier A."/>
            <person name="Kalinowski J."/>
            <person name="Ruckert C."/>
        </authorList>
    </citation>
    <scope>NUCLEOTIDE SEQUENCE</scope>
    <source>
        <strain evidence="1">KCTC 12870</strain>
    </source>
</reference>
<dbReference type="InterPro" id="IPR002591">
    <property type="entry name" value="Phosphodiest/P_Trfase"/>
</dbReference>
<keyword evidence="2" id="KW-1185">Reference proteome</keyword>
<dbReference type="Proteomes" id="UP000642829">
    <property type="component" value="Unassembled WGS sequence"/>
</dbReference>
<dbReference type="RefSeq" id="WP_189516928.1">
    <property type="nucleotide sequence ID" value="NZ_BMXG01000026.1"/>
</dbReference>
<protein>
    <submittedName>
        <fullName evidence="1">Alkaline phosphatase family protein</fullName>
    </submittedName>
</protein>
<dbReference type="AlphaFoldDB" id="A0A8J3DKR9"/>
<name>A0A8J3DKR9_9BACT</name>
<organism evidence="1 2">
    <name type="scientific">Cerasicoccus arenae</name>
    <dbReference type="NCBI Taxonomy" id="424488"/>
    <lineage>
        <taxon>Bacteria</taxon>
        <taxon>Pseudomonadati</taxon>
        <taxon>Verrucomicrobiota</taxon>
        <taxon>Opitutia</taxon>
        <taxon>Puniceicoccales</taxon>
        <taxon>Cerasicoccaceae</taxon>
        <taxon>Cerasicoccus</taxon>
    </lineage>
</organism>
<dbReference type="PANTHER" id="PTHR10151:SF120">
    <property type="entry name" value="BIS(5'-ADENOSYL)-TRIPHOSPHATASE"/>
    <property type="match status" value="1"/>
</dbReference>
<accession>A0A8J3DKR9</accession>
<evidence type="ECO:0000313" key="1">
    <source>
        <dbReference type="EMBL" id="GHC11588.1"/>
    </source>
</evidence>
<dbReference type="Gene3D" id="3.40.720.10">
    <property type="entry name" value="Alkaline Phosphatase, subunit A"/>
    <property type="match status" value="1"/>
</dbReference>
<reference evidence="1" key="2">
    <citation type="submission" date="2020-09" db="EMBL/GenBank/DDBJ databases">
        <authorList>
            <person name="Sun Q."/>
            <person name="Kim S."/>
        </authorList>
    </citation>
    <scope>NUCLEOTIDE SEQUENCE</scope>
    <source>
        <strain evidence="1">KCTC 12870</strain>
    </source>
</reference>
<dbReference type="Pfam" id="PF01663">
    <property type="entry name" value="Phosphodiest"/>
    <property type="match status" value="1"/>
</dbReference>
<dbReference type="InterPro" id="IPR017850">
    <property type="entry name" value="Alkaline_phosphatase_core_sf"/>
</dbReference>
<dbReference type="SUPFAM" id="SSF53649">
    <property type="entry name" value="Alkaline phosphatase-like"/>
    <property type="match status" value="1"/>
</dbReference>
<comment type="caution">
    <text evidence="1">The sequence shown here is derived from an EMBL/GenBank/DDBJ whole genome shotgun (WGS) entry which is preliminary data.</text>
</comment>
<gene>
    <name evidence="1" type="ORF">GCM10007047_31080</name>
</gene>
<evidence type="ECO:0000313" key="2">
    <source>
        <dbReference type="Proteomes" id="UP000642829"/>
    </source>
</evidence>
<dbReference type="EMBL" id="BMXG01000026">
    <property type="protein sequence ID" value="GHC11588.1"/>
    <property type="molecule type" value="Genomic_DNA"/>
</dbReference>
<proteinExistence type="predicted"/>
<dbReference type="GO" id="GO:0016787">
    <property type="term" value="F:hydrolase activity"/>
    <property type="evidence" value="ECO:0007669"/>
    <property type="project" value="UniProtKB-ARBA"/>
</dbReference>